<keyword evidence="2" id="KW-1185">Reference proteome</keyword>
<dbReference type="EMBL" id="BRXX01000324">
    <property type="protein sequence ID" value="GMI05004.1"/>
    <property type="molecule type" value="Genomic_DNA"/>
</dbReference>
<evidence type="ECO:0000313" key="2">
    <source>
        <dbReference type="Proteomes" id="UP001165160"/>
    </source>
</evidence>
<accession>A0A9W7F6E3</accession>
<protein>
    <submittedName>
        <fullName evidence="1">Uncharacterized protein</fullName>
    </submittedName>
</protein>
<reference evidence="2" key="1">
    <citation type="journal article" date="2023" name="Commun. Biol.">
        <title>Genome analysis of Parmales, the sister group of diatoms, reveals the evolutionary specialization of diatoms from phago-mixotrophs to photoautotrophs.</title>
        <authorList>
            <person name="Ban H."/>
            <person name="Sato S."/>
            <person name="Yoshikawa S."/>
            <person name="Yamada K."/>
            <person name="Nakamura Y."/>
            <person name="Ichinomiya M."/>
            <person name="Sato N."/>
            <person name="Blanc-Mathieu R."/>
            <person name="Endo H."/>
            <person name="Kuwata A."/>
            <person name="Ogata H."/>
        </authorList>
    </citation>
    <scope>NUCLEOTIDE SEQUENCE [LARGE SCALE GENOMIC DNA]</scope>
    <source>
        <strain evidence="2">NIES 3699</strain>
    </source>
</reference>
<dbReference type="Proteomes" id="UP001165160">
    <property type="component" value="Unassembled WGS sequence"/>
</dbReference>
<evidence type="ECO:0000313" key="1">
    <source>
        <dbReference type="EMBL" id="GMI05004.1"/>
    </source>
</evidence>
<proteinExistence type="predicted"/>
<dbReference type="AlphaFoldDB" id="A0A9W7F6E3"/>
<gene>
    <name evidence="1" type="ORF">TrVE_jg8185</name>
</gene>
<name>A0A9W7F6E3_9STRA</name>
<organism evidence="1 2">
    <name type="scientific">Triparma verrucosa</name>
    <dbReference type="NCBI Taxonomy" id="1606542"/>
    <lineage>
        <taxon>Eukaryota</taxon>
        <taxon>Sar</taxon>
        <taxon>Stramenopiles</taxon>
        <taxon>Ochrophyta</taxon>
        <taxon>Bolidophyceae</taxon>
        <taxon>Parmales</taxon>
        <taxon>Triparmaceae</taxon>
        <taxon>Triparma</taxon>
    </lineage>
</organism>
<comment type="caution">
    <text evidence="1">The sequence shown here is derived from an EMBL/GenBank/DDBJ whole genome shotgun (WGS) entry which is preliminary data.</text>
</comment>
<sequence length="321" mass="36604">MLTGSVFQTVWTNKLNFEQVWQDLLTTPIQISRAEMFKGGDILTSGFLCLLLRFPVPLALLHKVFEIAETDPQKRNLASIRNSSNLLPLHVALKSGEQNLEVIKTLVHHYPQALLEHIHPSDPAVPGDPYLEDYTLPSNYSVKTLGLKTATSRYLKSAEKSYFAYLIRISTILCVNKMSRTTLFGGLDVPVFEKKDKGGSGMKSKRGYFAYSLLRFLNERGMEPLANEIYSYIGCNQNGPGVLLADAKDMCPLERICDKKVRKMKRAKEKKKYEQQQRVKAESRRKESIYREKFESFLKEGKSRQWAHREARESAGIAFST</sequence>